<evidence type="ECO:0000313" key="2">
    <source>
        <dbReference type="Proteomes" id="UP000331127"/>
    </source>
</evidence>
<dbReference type="SUPFAM" id="SSF55729">
    <property type="entry name" value="Acyl-CoA N-acyltransferases (Nat)"/>
    <property type="match status" value="1"/>
</dbReference>
<dbReference type="Proteomes" id="UP000331127">
    <property type="component" value="Unassembled WGS sequence"/>
</dbReference>
<dbReference type="OrthoDB" id="3526809at2"/>
<sequence>MMTFEVYPPCADFGAEAWHRELLEFRGRVLRSIGVAGTVDVDDHDGLAYHLIARALDGAIAGAARLAPLEDLRPSRVLTLEPQAADILRRDGLTSSDVLEGGRWMVDERHRRGGVGWSLVLAGAVLSVRLGRKLAWVLAGTARGQDLLLTKNGFRAASDRVHAMPGVGDQVRLLTVRPDRLLEGQEEPELDYVDVY</sequence>
<comment type="caution">
    <text evidence="1">The sequence shown here is derived from an EMBL/GenBank/DDBJ whole genome shotgun (WGS) entry which is preliminary data.</text>
</comment>
<evidence type="ECO:0000313" key="1">
    <source>
        <dbReference type="EMBL" id="GES07072.1"/>
    </source>
</evidence>
<dbReference type="RefSeq" id="WP_155352795.1">
    <property type="nucleotide sequence ID" value="NZ_BAAAHL010000077.1"/>
</dbReference>
<dbReference type="AlphaFoldDB" id="A0A5M3WG33"/>
<dbReference type="InterPro" id="IPR016181">
    <property type="entry name" value="Acyl_CoA_acyltransferase"/>
</dbReference>
<name>A0A5M3WG33_9ACTN</name>
<protein>
    <recommendedName>
        <fullName evidence="3">N-acetyltransferase domain-containing protein</fullName>
    </recommendedName>
</protein>
<gene>
    <name evidence="1" type="ORF">Amac_006670</name>
</gene>
<dbReference type="Pfam" id="PF13444">
    <property type="entry name" value="Acetyltransf_5"/>
    <property type="match status" value="1"/>
</dbReference>
<dbReference type="Gene3D" id="3.40.630.30">
    <property type="match status" value="1"/>
</dbReference>
<keyword evidence="2" id="KW-1185">Reference proteome</keyword>
<reference evidence="1 2" key="1">
    <citation type="submission" date="2019-10" db="EMBL/GenBank/DDBJ databases">
        <title>Whole genome shotgun sequence of Acrocarpospora macrocephala NBRC 16266.</title>
        <authorList>
            <person name="Ichikawa N."/>
            <person name="Kimura A."/>
            <person name="Kitahashi Y."/>
            <person name="Komaki H."/>
            <person name="Oguchi A."/>
        </authorList>
    </citation>
    <scope>NUCLEOTIDE SEQUENCE [LARGE SCALE GENOMIC DNA]</scope>
    <source>
        <strain evidence="1 2">NBRC 16266</strain>
    </source>
</reference>
<organism evidence="1 2">
    <name type="scientific">Acrocarpospora macrocephala</name>
    <dbReference type="NCBI Taxonomy" id="150177"/>
    <lineage>
        <taxon>Bacteria</taxon>
        <taxon>Bacillati</taxon>
        <taxon>Actinomycetota</taxon>
        <taxon>Actinomycetes</taxon>
        <taxon>Streptosporangiales</taxon>
        <taxon>Streptosporangiaceae</taxon>
        <taxon>Acrocarpospora</taxon>
    </lineage>
</organism>
<evidence type="ECO:0008006" key="3">
    <source>
        <dbReference type="Google" id="ProtNLM"/>
    </source>
</evidence>
<proteinExistence type="predicted"/>
<accession>A0A5M3WG33</accession>
<dbReference type="EMBL" id="BLAE01000005">
    <property type="protein sequence ID" value="GES07072.1"/>
    <property type="molecule type" value="Genomic_DNA"/>
</dbReference>